<comment type="function">
    <text evidence="8 10">Plays an essential role in the initiation and regulation of chromosomal replication. ATP-DnaA binds to the origin of replication (oriC) to initiate formation of the DNA replication initiation complex once per cell cycle. Binds the DnaA box (a 9 base pair repeat at the origin) and separates the double-stranded (ds)DNA. Forms a right-handed helical filament on oriC DNA; dsDNA binds to the exterior of the filament while single-stranded (ss)DNA is stabiized in the filament's interior. The ATP-DnaA-oriC complex binds and stabilizes one strand of the AT-rich DNA unwinding element (DUE), permitting loading of DNA polymerase. After initiation quickly degrades to an ADP-DnaA complex that is not apt for DNA replication. Binds acidic phospholipids.</text>
</comment>
<evidence type="ECO:0000256" key="4">
    <source>
        <dbReference type="ARBA" id="ARBA00022741"/>
    </source>
</evidence>
<dbReference type="PRINTS" id="PR00051">
    <property type="entry name" value="DNAA"/>
</dbReference>
<accession>A0ABT7HKR6</accession>
<keyword evidence="2 8" id="KW-0963">Cytoplasm</keyword>
<dbReference type="PANTHER" id="PTHR30050:SF2">
    <property type="entry name" value="CHROMOSOMAL REPLICATION INITIATOR PROTEIN DNAA"/>
    <property type="match status" value="1"/>
</dbReference>
<comment type="domain">
    <text evidence="8">Domain I is involved in oligomerization and binding regulators, domain II is flexibile and of varying length in different bacteria, domain III forms the AAA+ region, while domain IV binds dsDNA.</text>
</comment>
<dbReference type="Gene3D" id="3.40.50.300">
    <property type="entry name" value="P-loop containing nucleotide triphosphate hydrolases"/>
    <property type="match status" value="1"/>
</dbReference>
<dbReference type="InterPro" id="IPR027417">
    <property type="entry name" value="P-loop_NTPase"/>
</dbReference>
<dbReference type="InterPro" id="IPR001957">
    <property type="entry name" value="Chromosome_initiator_DnaA"/>
</dbReference>
<evidence type="ECO:0000259" key="13">
    <source>
        <dbReference type="SMART" id="SM00760"/>
    </source>
</evidence>
<dbReference type="Proteomes" id="UP001225134">
    <property type="component" value="Unassembled WGS sequence"/>
</dbReference>
<evidence type="ECO:0000256" key="11">
    <source>
        <dbReference type="RuleBase" id="RU004227"/>
    </source>
</evidence>
<feature type="binding site" evidence="8">
    <location>
        <position position="157"/>
    </location>
    <ligand>
        <name>ATP</name>
        <dbReference type="ChEBI" id="CHEBI:30616"/>
    </ligand>
</feature>
<evidence type="ECO:0000313" key="14">
    <source>
        <dbReference type="EMBL" id="MDK9581129.1"/>
    </source>
</evidence>
<dbReference type="InterPro" id="IPR003593">
    <property type="entry name" value="AAA+_ATPase"/>
</dbReference>
<dbReference type="CDD" id="cd06571">
    <property type="entry name" value="Bac_DnaA_C"/>
    <property type="match status" value="1"/>
</dbReference>
<evidence type="ECO:0000256" key="9">
    <source>
        <dbReference type="NCBIfam" id="TIGR00362"/>
    </source>
</evidence>
<dbReference type="HAMAP" id="MF_00377">
    <property type="entry name" value="DnaA_bact"/>
    <property type="match status" value="1"/>
</dbReference>
<dbReference type="NCBIfam" id="TIGR00362">
    <property type="entry name" value="DnaA"/>
    <property type="match status" value="1"/>
</dbReference>
<evidence type="ECO:0000259" key="12">
    <source>
        <dbReference type="SMART" id="SM00382"/>
    </source>
</evidence>
<keyword evidence="15" id="KW-1185">Reference proteome</keyword>
<evidence type="ECO:0000256" key="8">
    <source>
        <dbReference type="HAMAP-Rule" id="MF_00377"/>
    </source>
</evidence>
<dbReference type="Gene3D" id="1.10.1750.10">
    <property type="match status" value="1"/>
</dbReference>
<feature type="binding site" evidence="8">
    <location>
        <position position="160"/>
    </location>
    <ligand>
        <name>ATP</name>
        <dbReference type="ChEBI" id="CHEBI:30616"/>
    </ligand>
</feature>
<feature type="domain" description="Chromosomal replication initiator DnaA C-terminal" evidence="13">
    <location>
        <begin position="369"/>
        <end position="437"/>
    </location>
</feature>
<feature type="binding site" evidence="8">
    <location>
        <position position="159"/>
    </location>
    <ligand>
        <name>ATP</name>
        <dbReference type="ChEBI" id="CHEBI:30616"/>
    </ligand>
</feature>
<gene>
    <name evidence="8 14" type="primary">dnaA</name>
    <name evidence="14" type="ORF">QQA45_06440</name>
</gene>
<comment type="subunit">
    <text evidence="8">Oligomerizes as a right-handed, spiral filament on DNA at oriC.</text>
</comment>
<evidence type="ECO:0000256" key="5">
    <source>
        <dbReference type="ARBA" id="ARBA00022840"/>
    </source>
</evidence>
<dbReference type="SMART" id="SM00382">
    <property type="entry name" value="AAA"/>
    <property type="match status" value="1"/>
</dbReference>
<comment type="similarity">
    <text evidence="1 8 11">Belongs to the DnaA family.</text>
</comment>
<evidence type="ECO:0000256" key="6">
    <source>
        <dbReference type="ARBA" id="ARBA00023121"/>
    </source>
</evidence>
<dbReference type="InterPro" id="IPR013317">
    <property type="entry name" value="DnaA_dom"/>
</dbReference>
<evidence type="ECO:0000313" key="15">
    <source>
        <dbReference type="Proteomes" id="UP001225134"/>
    </source>
</evidence>
<reference evidence="14 15" key="1">
    <citation type="submission" date="2023-06" db="EMBL/GenBank/DDBJ databases">
        <title>Antibody response to the Sneathia vaginalis cytopathogenic toxin A during pregnancy.</title>
        <authorList>
            <person name="Mccoy Z.T."/>
            <person name="Serrano M.G."/>
            <person name="Spaine K."/>
            <person name="Edwards D.J."/>
            <person name="Buck G.A."/>
            <person name="Jefferson K."/>
        </authorList>
    </citation>
    <scope>NUCLEOTIDE SEQUENCE [LARGE SCALE GENOMIC DNA]</scope>
    <source>
        <strain evidence="14 15">CCUG 42621</strain>
    </source>
</reference>
<keyword evidence="4 8" id="KW-0547">Nucleotide-binding</keyword>
<dbReference type="InterPro" id="IPR013159">
    <property type="entry name" value="DnaA_C"/>
</dbReference>
<comment type="caution">
    <text evidence="8">Lacks conserved residue(s) required for the propagation of feature annotation.</text>
</comment>
<keyword evidence="3 8" id="KW-0235">DNA replication</keyword>
<feature type="domain" description="AAA+ ATPase" evidence="12">
    <location>
        <begin position="146"/>
        <end position="292"/>
    </location>
</feature>
<evidence type="ECO:0000256" key="3">
    <source>
        <dbReference type="ARBA" id="ARBA00022705"/>
    </source>
</evidence>
<dbReference type="Pfam" id="PF00308">
    <property type="entry name" value="Bac_DnaA"/>
    <property type="match status" value="1"/>
</dbReference>
<comment type="subcellular location">
    <subcellularLocation>
        <location evidence="8">Cytoplasm</location>
    </subcellularLocation>
</comment>
<dbReference type="Pfam" id="PF08299">
    <property type="entry name" value="Bac_DnaA_C"/>
    <property type="match status" value="1"/>
</dbReference>
<keyword evidence="7 8" id="KW-0238">DNA-binding</keyword>
<evidence type="ECO:0000256" key="2">
    <source>
        <dbReference type="ARBA" id="ARBA00022490"/>
    </source>
</evidence>
<name>A0ABT7HKR6_9FUSO</name>
<dbReference type="InterPro" id="IPR020591">
    <property type="entry name" value="Chromosome_initiator_DnaA-like"/>
</dbReference>
<feature type="region of interest" description="Domain IV, binds dsDNA" evidence="8">
    <location>
        <begin position="342"/>
        <end position="460"/>
    </location>
</feature>
<feature type="region of interest" description="Domain I, interacts with DnaA modulators" evidence="8">
    <location>
        <begin position="1"/>
        <end position="100"/>
    </location>
</feature>
<dbReference type="SUPFAM" id="SSF52540">
    <property type="entry name" value="P-loop containing nucleoside triphosphate hydrolases"/>
    <property type="match status" value="1"/>
</dbReference>
<dbReference type="InterPro" id="IPR010921">
    <property type="entry name" value="Trp_repressor/repl_initiator"/>
</dbReference>
<sequence>MTQDELTTTWNLAKMVFLNANGMEYQHLLNQVELYNIDSGLCYLHSSSDYVIEELNKLKEKLKDSINQVLLLKNMTVELVIKKEIQTDLLKMEVYEDKNEVDSTVEKTGLIPKFTFDSFVVGQNSEYPYQCCMATIESLKEKRTPPYNPLLIYGDSGLGKTHLAQAVGNLLIKKDYRKKVKYLTAEEFNNEYLYAIRKGNLKNNIDSAETFRQKYRNLDLIIIDDIQFFEKVFGKGDGSVEEEFFNTLNSLLIKEKQLIFISDRNPKKIKGLSDRLKSRFLSGLNAEIKKPDYSTRVAILQTICETENIQMDNTILEYIADNVTENVREMQGILKSITAKAKLLKKNITIDLAKSAIGEQVDRIRASITAEKIAQAVAMYFNITEEEMKSEKRKSEILIPRQVAMYIMREKLSISLNDTGKYFNRDHATVYSAVEKIGNKLKVDENFANDVKEITKRICE</sequence>
<organism evidence="14 15">
    <name type="scientific">Sneathia sanguinegens</name>
    <dbReference type="NCBI Taxonomy" id="40543"/>
    <lineage>
        <taxon>Bacteria</taxon>
        <taxon>Fusobacteriati</taxon>
        <taxon>Fusobacteriota</taxon>
        <taxon>Fusobacteriia</taxon>
        <taxon>Fusobacteriales</taxon>
        <taxon>Leptotrichiaceae</taxon>
        <taxon>Sneathia</taxon>
    </lineage>
</organism>
<evidence type="ECO:0000256" key="10">
    <source>
        <dbReference type="RuleBase" id="RU000577"/>
    </source>
</evidence>
<proteinExistence type="inferred from homology"/>
<dbReference type="SUPFAM" id="SSF48295">
    <property type="entry name" value="TrpR-like"/>
    <property type="match status" value="1"/>
</dbReference>
<dbReference type="EMBL" id="JASSPP010000012">
    <property type="protein sequence ID" value="MDK9581129.1"/>
    <property type="molecule type" value="Genomic_DNA"/>
</dbReference>
<evidence type="ECO:0000256" key="7">
    <source>
        <dbReference type="ARBA" id="ARBA00023125"/>
    </source>
</evidence>
<dbReference type="Gene3D" id="1.10.8.60">
    <property type="match status" value="1"/>
</dbReference>
<comment type="caution">
    <text evidence="14">The sequence shown here is derived from an EMBL/GenBank/DDBJ whole genome shotgun (WGS) entry which is preliminary data.</text>
</comment>
<dbReference type="SMART" id="SM00760">
    <property type="entry name" value="Bac_DnaA_C"/>
    <property type="match status" value="1"/>
</dbReference>
<feature type="binding site" evidence="8">
    <location>
        <position position="161"/>
    </location>
    <ligand>
        <name>ATP</name>
        <dbReference type="ChEBI" id="CHEBI:30616"/>
    </ligand>
</feature>
<protein>
    <recommendedName>
        <fullName evidence="8 9">Chromosomal replication initiator protein DnaA</fullName>
    </recommendedName>
</protein>
<dbReference type="PANTHER" id="PTHR30050">
    <property type="entry name" value="CHROMOSOMAL REPLICATION INITIATOR PROTEIN DNAA"/>
    <property type="match status" value="1"/>
</dbReference>
<evidence type="ECO:0000256" key="1">
    <source>
        <dbReference type="ARBA" id="ARBA00006583"/>
    </source>
</evidence>
<dbReference type="RefSeq" id="WP_285153439.1">
    <property type="nucleotide sequence ID" value="NZ_JASSPP010000012.1"/>
</dbReference>
<keyword evidence="5 8" id="KW-0067">ATP-binding</keyword>
<dbReference type="CDD" id="cd00009">
    <property type="entry name" value="AAA"/>
    <property type="match status" value="1"/>
</dbReference>
<keyword evidence="6 8" id="KW-0446">Lipid-binding</keyword>